<proteinExistence type="predicted"/>
<organism evidence="1 2">
    <name type="scientific">Pistacia integerrima</name>
    <dbReference type="NCBI Taxonomy" id="434235"/>
    <lineage>
        <taxon>Eukaryota</taxon>
        <taxon>Viridiplantae</taxon>
        <taxon>Streptophyta</taxon>
        <taxon>Embryophyta</taxon>
        <taxon>Tracheophyta</taxon>
        <taxon>Spermatophyta</taxon>
        <taxon>Magnoliopsida</taxon>
        <taxon>eudicotyledons</taxon>
        <taxon>Gunneridae</taxon>
        <taxon>Pentapetalae</taxon>
        <taxon>rosids</taxon>
        <taxon>malvids</taxon>
        <taxon>Sapindales</taxon>
        <taxon>Anacardiaceae</taxon>
        <taxon>Pistacia</taxon>
    </lineage>
</organism>
<gene>
    <name evidence="1" type="ORF">Pint_24067</name>
</gene>
<comment type="caution">
    <text evidence="1">The sequence shown here is derived from an EMBL/GenBank/DDBJ whole genome shotgun (WGS) entry which is preliminary data.</text>
</comment>
<accession>A0ACC0YJY9</accession>
<protein>
    <submittedName>
        <fullName evidence="1">Uncharacterized protein</fullName>
    </submittedName>
</protein>
<evidence type="ECO:0000313" key="2">
    <source>
        <dbReference type="Proteomes" id="UP001163603"/>
    </source>
</evidence>
<name>A0ACC0YJY9_9ROSI</name>
<reference evidence="2" key="1">
    <citation type="journal article" date="2023" name="G3 (Bethesda)">
        <title>Genome assembly and association tests identify interacting loci associated with vigor, precocity, and sex in interspecific pistachio rootstocks.</title>
        <authorList>
            <person name="Palmer W."/>
            <person name="Jacygrad E."/>
            <person name="Sagayaradj S."/>
            <person name="Cavanaugh K."/>
            <person name="Han R."/>
            <person name="Bertier L."/>
            <person name="Beede B."/>
            <person name="Kafkas S."/>
            <person name="Golino D."/>
            <person name="Preece J."/>
            <person name="Michelmore R."/>
        </authorList>
    </citation>
    <scope>NUCLEOTIDE SEQUENCE [LARGE SCALE GENOMIC DNA]</scope>
</reference>
<dbReference type="Proteomes" id="UP001163603">
    <property type="component" value="Chromosome 6"/>
</dbReference>
<sequence length="348" mass="39428">MATINVGMECYFIISLFIFIICTFLLRFIFKKLTSSSSTIHLRLPPSPPALPLIGHLHLMSLTVHKSVTDICTKYGPLLYLRIGSMPCVVVSSAAVALEIFKTHDVNFSYRPQSIFGDSIFLGNLGMFAAPYGDYWRFMKKLCVTDLLGAIHLERSRNVRREEIMRLLSKILEKADKNEVVDVGSELGKFASSALMRMVTGAGFSEENCEAGPFKILASWLFGKRGREIIRSYDEYLEEHEVRANGDGDRTENRDLMDILLEVYHDEKSEFKITKTNIKAFLLDLLVAGIRGTDEGVKWAIAELINHPDAFNKAREEIESVVGRNRFVEESDIQDFPFLQAVVKETLR</sequence>
<evidence type="ECO:0000313" key="1">
    <source>
        <dbReference type="EMBL" id="KAJ0037690.1"/>
    </source>
</evidence>
<dbReference type="EMBL" id="CM047741">
    <property type="protein sequence ID" value="KAJ0037690.1"/>
    <property type="molecule type" value="Genomic_DNA"/>
</dbReference>
<keyword evidence="2" id="KW-1185">Reference proteome</keyword>